<dbReference type="AlphaFoldDB" id="A0A0K0FGR4"/>
<protein>
    <submittedName>
        <fullName evidence="2">HTH_Tnp_4 domain-containing protein</fullName>
    </submittedName>
</protein>
<dbReference type="Proteomes" id="UP000035680">
    <property type="component" value="Unassembled WGS sequence"/>
</dbReference>
<evidence type="ECO:0000313" key="1">
    <source>
        <dbReference type="Proteomes" id="UP000035680"/>
    </source>
</evidence>
<proteinExistence type="predicted"/>
<reference evidence="2" key="2">
    <citation type="submission" date="2015-08" db="UniProtKB">
        <authorList>
            <consortium name="WormBaseParasite"/>
        </authorList>
    </citation>
    <scope>IDENTIFICATION</scope>
</reference>
<evidence type="ECO:0000313" key="2">
    <source>
        <dbReference type="WBParaSite" id="SVE_0806900.1"/>
    </source>
</evidence>
<reference evidence="1" key="1">
    <citation type="submission" date="2014-07" db="EMBL/GenBank/DDBJ databases">
        <authorList>
            <person name="Martin A.A"/>
            <person name="De Silva N."/>
        </authorList>
    </citation>
    <scope>NUCLEOTIDE SEQUENCE</scope>
</reference>
<keyword evidence="1" id="KW-1185">Reference proteome</keyword>
<name>A0A0K0FGR4_STRVS</name>
<organism evidence="1 2">
    <name type="scientific">Strongyloides venezuelensis</name>
    <name type="common">Threadworm</name>
    <dbReference type="NCBI Taxonomy" id="75913"/>
    <lineage>
        <taxon>Eukaryota</taxon>
        <taxon>Metazoa</taxon>
        <taxon>Ecdysozoa</taxon>
        <taxon>Nematoda</taxon>
        <taxon>Chromadorea</taxon>
        <taxon>Rhabditida</taxon>
        <taxon>Tylenchina</taxon>
        <taxon>Panagrolaimomorpha</taxon>
        <taxon>Strongyloidoidea</taxon>
        <taxon>Strongyloididae</taxon>
        <taxon>Strongyloides</taxon>
    </lineage>
</organism>
<accession>A0A0K0FGR4</accession>
<dbReference type="WBParaSite" id="SVE_0806900.1">
    <property type="protein sequence ID" value="SVE_0806900.1"/>
    <property type="gene ID" value="SVE_0806900"/>
</dbReference>
<sequence>MSQTWPNSCSVAERRIATLHLAYLWLLKTPVNGLIVQCGLSNATVVSYVSYFRQLVSESLNEENPEIVGKEIVEENNETKTEKQRHGTIKEIDERLLEITWRQVNNKNL</sequence>